<dbReference type="GO" id="GO:0046872">
    <property type="term" value="F:metal ion binding"/>
    <property type="evidence" value="ECO:0007669"/>
    <property type="project" value="UniProtKB-KW"/>
</dbReference>
<dbReference type="Pfam" id="PF00384">
    <property type="entry name" value="Molybdopterin"/>
    <property type="match status" value="1"/>
</dbReference>
<evidence type="ECO:0000256" key="4">
    <source>
        <dbReference type="ARBA" id="ARBA00022485"/>
    </source>
</evidence>
<keyword evidence="7" id="KW-0560">Oxidoreductase</keyword>
<feature type="domain" description="4Fe-4S Mo/W bis-MGD-type" evidence="11">
    <location>
        <begin position="15"/>
        <end position="71"/>
    </location>
</feature>
<dbReference type="InterPro" id="IPR007419">
    <property type="entry name" value="BFD-like_2Fe2S-bd_dom"/>
</dbReference>
<dbReference type="AlphaFoldDB" id="A0A7Y0Q7I8"/>
<evidence type="ECO:0000256" key="2">
    <source>
        <dbReference type="ARBA" id="ARBA00001966"/>
    </source>
</evidence>
<dbReference type="GO" id="GO:0045333">
    <property type="term" value="P:cellular respiration"/>
    <property type="evidence" value="ECO:0007669"/>
    <property type="project" value="UniProtKB-ARBA"/>
</dbReference>
<dbReference type="Pfam" id="PF01568">
    <property type="entry name" value="Molydop_binding"/>
    <property type="match status" value="1"/>
</dbReference>
<dbReference type="GO" id="GO:0016491">
    <property type="term" value="F:oxidoreductase activity"/>
    <property type="evidence" value="ECO:0007669"/>
    <property type="project" value="UniProtKB-KW"/>
</dbReference>
<dbReference type="PANTHER" id="PTHR43105:SF9">
    <property type="entry name" value="NADPH-FE(3+) OXIDOREDUCTASE SUBUNIT ALPHA"/>
    <property type="match status" value="1"/>
</dbReference>
<dbReference type="SUPFAM" id="SSF53706">
    <property type="entry name" value="Formate dehydrogenase/DMSO reductase, domains 1-3"/>
    <property type="match status" value="1"/>
</dbReference>
<dbReference type="InterPro" id="IPR006963">
    <property type="entry name" value="Mopterin_OxRdtase_4Fe-4S_dom"/>
</dbReference>
<dbReference type="Gene3D" id="2.40.40.20">
    <property type="match status" value="1"/>
</dbReference>
<dbReference type="InterPro" id="IPR006655">
    <property type="entry name" value="Mopterin_OxRdtase_prok_CS"/>
</dbReference>
<proteinExistence type="inferred from homology"/>
<dbReference type="InterPro" id="IPR041854">
    <property type="entry name" value="BFD-like_2Fe2S-bd_dom_sf"/>
</dbReference>
<dbReference type="Gene3D" id="3.40.50.740">
    <property type="match status" value="1"/>
</dbReference>
<dbReference type="EMBL" id="JABBXH010000004">
    <property type="protein sequence ID" value="NMP32448.1"/>
    <property type="molecule type" value="Genomic_DNA"/>
</dbReference>
<dbReference type="InterPro" id="IPR006656">
    <property type="entry name" value="Mopterin_OxRdtase"/>
</dbReference>
<dbReference type="Proteomes" id="UP000568664">
    <property type="component" value="Unassembled WGS sequence"/>
</dbReference>
<dbReference type="Gene3D" id="3.40.228.10">
    <property type="entry name" value="Dimethylsulfoxide Reductase, domain 2"/>
    <property type="match status" value="1"/>
</dbReference>
<dbReference type="Gene3D" id="1.10.10.1100">
    <property type="entry name" value="BFD-like [2Fe-2S]-binding domain"/>
    <property type="match status" value="1"/>
</dbReference>
<gene>
    <name evidence="12" type="ORF">HII17_12830</name>
</gene>
<dbReference type="GO" id="GO:1990204">
    <property type="term" value="C:oxidoreductase complex"/>
    <property type="evidence" value="ECO:0007669"/>
    <property type="project" value="UniProtKB-ARBA"/>
</dbReference>
<keyword evidence="9" id="KW-0411">Iron-sulfur</keyword>
<keyword evidence="5" id="KW-0500">Molybdenum</keyword>
<comment type="cofactor">
    <cofactor evidence="1">
        <name>Mo-bis(molybdopterin guanine dinucleotide)</name>
        <dbReference type="ChEBI" id="CHEBI:60539"/>
    </cofactor>
</comment>
<keyword evidence="8" id="KW-0408">Iron</keyword>
<dbReference type="GO" id="GO:0016020">
    <property type="term" value="C:membrane"/>
    <property type="evidence" value="ECO:0007669"/>
    <property type="project" value="TreeGrafter"/>
</dbReference>
<dbReference type="PROSITE" id="PS51669">
    <property type="entry name" value="4FE4S_MOW_BIS_MGD"/>
    <property type="match status" value="1"/>
</dbReference>
<dbReference type="GO" id="GO:0042128">
    <property type="term" value="P:nitrate assimilation"/>
    <property type="evidence" value="ECO:0007669"/>
    <property type="project" value="UniProtKB-KW"/>
</dbReference>
<dbReference type="InterPro" id="IPR041957">
    <property type="entry name" value="CT_Nitrate-R-NapA-like"/>
</dbReference>
<comment type="similarity">
    <text evidence="3">Belongs to the prokaryotic molybdopterin-containing oxidoreductase family. NasA/NapA/NarB subfamily.</text>
</comment>
<evidence type="ECO:0000256" key="1">
    <source>
        <dbReference type="ARBA" id="ARBA00001942"/>
    </source>
</evidence>
<evidence type="ECO:0000313" key="12">
    <source>
        <dbReference type="EMBL" id="NMP32448.1"/>
    </source>
</evidence>
<dbReference type="SUPFAM" id="SSF50692">
    <property type="entry name" value="ADC-like"/>
    <property type="match status" value="1"/>
</dbReference>
<dbReference type="GO" id="GO:0043546">
    <property type="term" value="F:molybdopterin cofactor binding"/>
    <property type="evidence" value="ECO:0007669"/>
    <property type="project" value="InterPro"/>
</dbReference>
<evidence type="ECO:0000313" key="13">
    <source>
        <dbReference type="Proteomes" id="UP000568664"/>
    </source>
</evidence>
<dbReference type="InterPro" id="IPR050123">
    <property type="entry name" value="Prok_molybdopt-oxidoreductase"/>
</dbReference>
<dbReference type="PROSITE" id="PS00551">
    <property type="entry name" value="MOLYBDOPTERIN_PROK_1"/>
    <property type="match status" value="1"/>
</dbReference>
<protein>
    <submittedName>
        <fullName evidence="12">Molybdopterin-dependent oxidoreductase</fullName>
    </submittedName>
</protein>
<name>A0A7Y0Q7I8_9GAMM</name>
<dbReference type="Gene3D" id="2.20.25.90">
    <property type="entry name" value="ADC-like domains"/>
    <property type="match status" value="1"/>
</dbReference>
<evidence type="ECO:0000259" key="11">
    <source>
        <dbReference type="PROSITE" id="PS51669"/>
    </source>
</evidence>
<comment type="caution">
    <text evidence="12">The sequence shown here is derived from an EMBL/GenBank/DDBJ whole genome shotgun (WGS) entry which is preliminary data.</text>
</comment>
<evidence type="ECO:0000256" key="3">
    <source>
        <dbReference type="ARBA" id="ARBA00008747"/>
    </source>
</evidence>
<dbReference type="CDD" id="cd02791">
    <property type="entry name" value="MopB_CT_Nitrate-R-NapA-like"/>
    <property type="match status" value="1"/>
</dbReference>
<organism evidence="12 13">
    <name type="scientific">Thalassotalea algicola</name>
    <dbReference type="NCBI Taxonomy" id="2716224"/>
    <lineage>
        <taxon>Bacteria</taxon>
        <taxon>Pseudomonadati</taxon>
        <taxon>Pseudomonadota</taxon>
        <taxon>Gammaproteobacteria</taxon>
        <taxon>Alteromonadales</taxon>
        <taxon>Colwelliaceae</taxon>
        <taxon>Thalassotalea</taxon>
    </lineage>
</organism>
<sequence length="901" mass="99260">MQSQLINRQSSVKDQGIVQSTCAYCGVGCGVDITLSQGKASTLKGTPEHPANFGRLCVKGTHLLETIDLTDRLLVPLVNDNEVCWQDAIDTVATKFKGIINEHGPDAVAFYVSGQMLTEDYYVANKLMKGFIGSGNIDTNSRLCMSSAVSAYKRAFGEDIVPCSYTDLENTDLLVLTGSNAAWTHPVLFQRIERAKQINPNFKVVVVDPRVSATAATADLHLPIKPGTDTALFNGLLNYLLEHDGLDNEYIRQSTEGFTNCMSECSAWTLDKVSNFCAIETKILIQFYQCFLASDKVVTMYSMGINQSTSGVDKCQSIINVHLATGKIGKEGCGPFSITGQPNAMGGREVGGLANQLAAHMEIENEQHRDLVQTFWQSPCIAEKQGAKAVDLFDQIHSGKIKAIWIMATNPLVSLPDNAKIIQAMEQCEFVVVSDCVSSNDTLEFADVKLPATPWIEKNGTVTNSERRISRQRNSLMPAGQAKHDWEIISLVAQAMGYKGFDYNHPQQVFTEFASLSGYKNEGDNSRIFDISGLSALTENQYDLMQPVQWPINEKYPLGCKQLFANGEYATSSAKASFIAVTPKLPEQQINDTYPLSLNSGRYRDQWHTMTRTGKAAKLTQHLAKPFLSINPLDAKKANIENGDIVTVRSKVGEIIAPANITDEQTSGQCFMPIHWNKKFASNATISALYQSNVDPISGQPEAKYTGISVEKLSLAQYGDIFVSDEFAVNADYWLKTKTTFGWHYQMAHAEEKTVSQWTALFGLNGEWLSFENGNTKQLICLVNNKLVCAIYLSAERFSEPLWISEYFSKETVSFADIQLLLSGAAPSREQTSRKVCSCFNVSEYQIEQAIEQGCSSVTELGEQLKCGTNCGSCKPELQSIINSFDAEANDIIPIVEVVNG</sequence>
<dbReference type="InterPro" id="IPR006657">
    <property type="entry name" value="MoPterin_dinucl-bd_dom"/>
</dbReference>
<dbReference type="InterPro" id="IPR027467">
    <property type="entry name" value="MopterinOxRdtase_cofactor_BS"/>
</dbReference>
<keyword evidence="10" id="KW-0534">Nitrate assimilation</keyword>
<comment type="cofactor">
    <cofactor evidence="2">
        <name>[4Fe-4S] cluster</name>
        <dbReference type="ChEBI" id="CHEBI:49883"/>
    </cofactor>
</comment>
<keyword evidence="4" id="KW-0004">4Fe-4S</keyword>
<dbReference type="PROSITE" id="PS00932">
    <property type="entry name" value="MOLYBDOPTERIN_PROK_3"/>
    <property type="match status" value="1"/>
</dbReference>
<evidence type="ECO:0000256" key="9">
    <source>
        <dbReference type="ARBA" id="ARBA00023014"/>
    </source>
</evidence>
<dbReference type="Pfam" id="PF04879">
    <property type="entry name" value="Molybdop_Fe4S4"/>
    <property type="match status" value="1"/>
</dbReference>
<evidence type="ECO:0000256" key="8">
    <source>
        <dbReference type="ARBA" id="ARBA00023004"/>
    </source>
</evidence>
<dbReference type="PANTHER" id="PTHR43105">
    <property type="entry name" value="RESPIRATORY NITRATE REDUCTASE"/>
    <property type="match status" value="1"/>
</dbReference>
<evidence type="ECO:0000256" key="5">
    <source>
        <dbReference type="ARBA" id="ARBA00022505"/>
    </source>
</evidence>
<dbReference type="GO" id="GO:0051539">
    <property type="term" value="F:4 iron, 4 sulfur cluster binding"/>
    <property type="evidence" value="ECO:0007669"/>
    <property type="project" value="UniProtKB-KW"/>
</dbReference>
<keyword evidence="13" id="KW-1185">Reference proteome</keyword>
<accession>A0A7Y0Q7I8</accession>
<dbReference type="Pfam" id="PF04324">
    <property type="entry name" value="Fer2_BFD"/>
    <property type="match status" value="1"/>
</dbReference>
<dbReference type="CDD" id="cd02754">
    <property type="entry name" value="MopB_Nitrate-R-NapA-like"/>
    <property type="match status" value="1"/>
</dbReference>
<evidence type="ECO:0000256" key="10">
    <source>
        <dbReference type="ARBA" id="ARBA00023063"/>
    </source>
</evidence>
<dbReference type="SMART" id="SM00926">
    <property type="entry name" value="Molybdop_Fe4S4"/>
    <property type="match status" value="1"/>
</dbReference>
<reference evidence="12 13" key="1">
    <citation type="submission" date="2020-04" db="EMBL/GenBank/DDBJ databases">
        <title>Thalassotalea sp. M1531, isolated from the surface of marine red alga.</title>
        <authorList>
            <person name="Pang L."/>
            <person name="Lu D.-C."/>
        </authorList>
    </citation>
    <scope>NUCLEOTIDE SEQUENCE [LARGE SCALE GENOMIC DNA]</scope>
    <source>
        <strain evidence="12 13">M1531</strain>
    </source>
</reference>
<keyword evidence="6" id="KW-0479">Metal-binding</keyword>
<evidence type="ECO:0000256" key="6">
    <source>
        <dbReference type="ARBA" id="ARBA00022723"/>
    </source>
</evidence>
<dbReference type="InterPro" id="IPR009010">
    <property type="entry name" value="Asp_de-COase-like_dom_sf"/>
</dbReference>
<evidence type="ECO:0000256" key="7">
    <source>
        <dbReference type="ARBA" id="ARBA00023002"/>
    </source>
</evidence>